<dbReference type="GO" id="GO:0033499">
    <property type="term" value="P:galactose catabolic process via UDP-galactose, Leloir pathway"/>
    <property type="evidence" value="ECO:0007669"/>
    <property type="project" value="TreeGrafter"/>
</dbReference>
<keyword evidence="6 15" id="KW-0808">Transferase</keyword>
<comment type="cofactor">
    <cofactor evidence="14">
        <name>Zn(2+)</name>
        <dbReference type="ChEBI" id="CHEBI:29105"/>
    </cofactor>
    <text evidence="14">Binds 1 zinc ion per subunit.</text>
</comment>
<organism evidence="18 19">
    <name type="scientific">Candidatus Nitrosymbiomonas proteolyticus</name>
    <dbReference type="NCBI Taxonomy" id="2608984"/>
    <lineage>
        <taxon>Bacteria</taxon>
        <taxon>Bacillati</taxon>
        <taxon>Armatimonadota</taxon>
        <taxon>Armatimonadota incertae sedis</taxon>
        <taxon>Candidatus Nitrosymbiomonas</taxon>
    </lineage>
</organism>
<accession>A0A809REJ3</accession>
<evidence type="ECO:0000256" key="13">
    <source>
        <dbReference type="PIRSR" id="PIRSR000808-1"/>
    </source>
</evidence>
<keyword evidence="11 15" id="KW-0119">Carbohydrate metabolism</keyword>
<evidence type="ECO:0000256" key="2">
    <source>
        <dbReference type="ARBA" id="ARBA00004947"/>
    </source>
</evidence>
<dbReference type="InterPro" id="IPR036265">
    <property type="entry name" value="HIT-like_sf"/>
</dbReference>
<gene>
    <name evidence="18" type="ORF">NPRO_04300</name>
</gene>
<dbReference type="InterPro" id="IPR019779">
    <property type="entry name" value="GalP_UDPtransf1_His-AS"/>
</dbReference>
<proteinExistence type="inferred from homology"/>
<comment type="catalytic activity">
    <reaction evidence="1 15">
        <text>alpha-D-galactose 1-phosphate + UDP-alpha-D-glucose = alpha-D-glucose 1-phosphate + UDP-alpha-D-galactose</text>
        <dbReference type="Rhea" id="RHEA:13989"/>
        <dbReference type="ChEBI" id="CHEBI:58336"/>
        <dbReference type="ChEBI" id="CHEBI:58601"/>
        <dbReference type="ChEBI" id="CHEBI:58885"/>
        <dbReference type="ChEBI" id="CHEBI:66914"/>
        <dbReference type="EC" id="2.7.7.12"/>
    </reaction>
</comment>
<dbReference type="InterPro" id="IPR005849">
    <property type="entry name" value="GalP_Utransf_N"/>
</dbReference>
<evidence type="ECO:0000256" key="10">
    <source>
        <dbReference type="ARBA" id="ARBA00023144"/>
    </source>
</evidence>
<evidence type="ECO:0000256" key="15">
    <source>
        <dbReference type="RuleBase" id="RU000506"/>
    </source>
</evidence>
<dbReference type="AlphaFoldDB" id="A0A809REJ3"/>
<evidence type="ECO:0000256" key="4">
    <source>
        <dbReference type="ARBA" id="ARBA00012384"/>
    </source>
</evidence>
<dbReference type="Pfam" id="PF01087">
    <property type="entry name" value="GalP_UDP_transf"/>
    <property type="match status" value="1"/>
</dbReference>
<dbReference type="GO" id="GO:0005737">
    <property type="term" value="C:cytoplasm"/>
    <property type="evidence" value="ECO:0007669"/>
    <property type="project" value="TreeGrafter"/>
</dbReference>
<evidence type="ECO:0000256" key="14">
    <source>
        <dbReference type="PIRSR" id="PIRSR000808-3"/>
    </source>
</evidence>
<evidence type="ECO:0000256" key="1">
    <source>
        <dbReference type="ARBA" id="ARBA00001107"/>
    </source>
</evidence>
<dbReference type="PIRSF" id="PIRSF000808">
    <property type="entry name" value="GalT"/>
    <property type="match status" value="1"/>
</dbReference>
<reference evidence="18" key="1">
    <citation type="journal article" name="DNA Res.">
        <title>The physiological potential of anammox bacteria as revealed by their core genome structure.</title>
        <authorList>
            <person name="Okubo T."/>
            <person name="Toyoda A."/>
            <person name="Fukuhara K."/>
            <person name="Uchiyama I."/>
            <person name="Harigaya Y."/>
            <person name="Kuroiwa M."/>
            <person name="Suzuki T."/>
            <person name="Murakami Y."/>
            <person name="Suwa Y."/>
            <person name="Takami H."/>
        </authorList>
    </citation>
    <scope>NUCLEOTIDE SEQUENCE</scope>
    <source>
        <strain evidence="18">317325-2</strain>
    </source>
</reference>
<evidence type="ECO:0000256" key="6">
    <source>
        <dbReference type="ARBA" id="ARBA00022679"/>
    </source>
</evidence>
<dbReference type="NCBIfam" id="TIGR00209">
    <property type="entry name" value="galT_1"/>
    <property type="match status" value="1"/>
</dbReference>
<name>A0A809REJ3_9BACT</name>
<feature type="binding site" evidence="14">
    <location>
        <position position="96"/>
    </location>
    <ligand>
        <name>Zn(2+)</name>
        <dbReference type="ChEBI" id="CHEBI:29105"/>
    </ligand>
</feature>
<evidence type="ECO:0000256" key="11">
    <source>
        <dbReference type="ARBA" id="ARBA00023277"/>
    </source>
</evidence>
<dbReference type="PROSITE" id="PS00117">
    <property type="entry name" value="GAL_P_UDP_TRANSF_I"/>
    <property type="match status" value="1"/>
</dbReference>
<feature type="domain" description="Galactose-1-phosphate uridyl transferase N-terminal" evidence="16">
    <location>
        <begin position="2"/>
        <end position="159"/>
    </location>
</feature>
<evidence type="ECO:0000259" key="16">
    <source>
        <dbReference type="Pfam" id="PF01087"/>
    </source>
</evidence>
<comment type="pathway">
    <text evidence="2 15">Carbohydrate metabolism; galactose metabolism.</text>
</comment>
<evidence type="ECO:0000256" key="5">
    <source>
        <dbReference type="ARBA" id="ARBA00016340"/>
    </source>
</evidence>
<dbReference type="InterPro" id="IPR001937">
    <property type="entry name" value="GalP_UDPtransf1"/>
</dbReference>
<evidence type="ECO:0000313" key="18">
    <source>
        <dbReference type="EMBL" id="BBO22835.1"/>
    </source>
</evidence>
<evidence type="ECO:0000313" key="19">
    <source>
        <dbReference type="Proteomes" id="UP000662873"/>
    </source>
</evidence>
<feature type="domain" description="Galactose-1-phosphate uridyl transferase C-terminal" evidence="17">
    <location>
        <begin position="168"/>
        <end position="319"/>
    </location>
</feature>
<evidence type="ECO:0000256" key="12">
    <source>
        <dbReference type="NCBIfam" id="TIGR00209"/>
    </source>
</evidence>
<feature type="binding site" evidence="14">
    <location>
        <position position="147"/>
    </location>
    <ligand>
        <name>Zn(2+)</name>
        <dbReference type="ChEBI" id="CHEBI:29105"/>
    </ligand>
</feature>
<dbReference type="PANTHER" id="PTHR11943:SF1">
    <property type="entry name" value="GALACTOSE-1-PHOSPHATE URIDYLYLTRANSFERASE"/>
    <property type="match status" value="1"/>
</dbReference>
<evidence type="ECO:0000256" key="8">
    <source>
        <dbReference type="ARBA" id="ARBA00022723"/>
    </source>
</evidence>
<dbReference type="InterPro" id="IPR005850">
    <property type="entry name" value="GalP_Utransf_C"/>
</dbReference>
<evidence type="ECO:0000256" key="3">
    <source>
        <dbReference type="ARBA" id="ARBA00010951"/>
    </source>
</evidence>
<dbReference type="SUPFAM" id="SSF54197">
    <property type="entry name" value="HIT-like"/>
    <property type="match status" value="2"/>
</dbReference>
<evidence type="ECO:0000256" key="9">
    <source>
        <dbReference type="ARBA" id="ARBA00022833"/>
    </source>
</evidence>
<feature type="binding site" evidence="14">
    <location>
        <position position="32"/>
    </location>
    <ligand>
        <name>Zn(2+)</name>
        <dbReference type="ChEBI" id="CHEBI:29105"/>
    </ligand>
</feature>
<dbReference type="Pfam" id="PF02744">
    <property type="entry name" value="GalP_UDP_tr_C"/>
    <property type="match status" value="1"/>
</dbReference>
<dbReference type="PANTHER" id="PTHR11943">
    <property type="entry name" value="GALACTOSE-1-PHOSPHATE URIDYLYLTRANSFERASE"/>
    <property type="match status" value="1"/>
</dbReference>
<keyword evidence="7 15" id="KW-0548">Nucleotidyltransferase</keyword>
<dbReference type="GO" id="GO:0008108">
    <property type="term" value="F:UDP-glucose:hexose-1-phosphate uridylyltransferase activity"/>
    <property type="evidence" value="ECO:0007669"/>
    <property type="project" value="UniProtKB-UniRule"/>
</dbReference>
<dbReference type="EMBL" id="AP021858">
    <property type="protein sequence ID" value="BBO22835.1"/>
    <property type="molecule type" value="Genomic_DNA"/>
</dbReference>
<keyword evidence="9 14" id="KW-0862">Zinc</keyword>
<dbReference type="EC" id="2.7.7.12" evidence="4 12"/>
<dbReference type="Proteomes" id="UP000662873">
    <property type="component" value="Chromosome"/>
</dbReference>
<evidence type="ECO:0000259" key="17">
    <source>
        <dbReference type="Pfam" id="PF02744"/>
    </source>
</evidence>
<dbReference type="KEGG" id="npy:NPRO_04300"/>
<evidence type="ECO:0000256" key="7">
    <source>
        <dbReference type="ARBA" id="ARBA00022695"/>
    </source>
</evidence>
<keyword evidence="8 14" id="KW-0479">Metal-binding</keyword>
<feature type="active site" description="Tele-UMP-histidine intermediate" evidence="13">
    <location>
        <position position="149"/>
    </location>
</feature>
<keyword evidence="10 15" id="KW-0299">Galactose metabolism</keyword>
<sequence length="322" mass="36302">MSELRYHPFLETWVMTATHRQDRTFLPPLDFCPLCPTQAGGFPTEIPAEDFDIVVFENRFPSLRRNPEPPAVEGLAMAPVRPSNGVCEVVVYTSDHAGSFAELSLPKVERLVRVWKDRYTELSSIPEVKYVFIFENKGREIGVTLSHPHGQIYAYPYIPATLAQELASERNYWEATGKTLWDDWLGAELSDGRRVIAEDSEFVAVVPYFARYPFEVWVVARRGVRSLAGANEATLDALAEALRKVARAYDRLFGFSLPYVMAMHQEPAAPGYEFARLHVEFYPPHRTHDKLKYLAGSEAGAGAFINDTLPESSAARLRACVE</sequence>
<feature type="binding site" evidence="14">
    <location>
        <position position="35"/>
    </location>
    <ligand>
        <name>Zn(2+)</name>
        <dbReference type="ChEBI" id="CHEBI:29105"/>
    </ligand>
</feature>
<dbReference type="Gene3D" id="3.30.428.10">
    <property type="entry name" value="HIT-like"/>
    <property type="match status" value="2"/>
</dbReference>
<comment type="similarity">
    <text evidence="3 15">Belongs to the galactose-1-phosphate uridylyltransferase type 1 family.</text>
</comment>
<protein>
    <recommendedName>
        <fullName evidence="5 12">Galactose-1-phosphate uridylyltransferase</fullName>
        <ecNumber evidence="4 12">2.7.7.12</ecNumber>
    </recommendedName>
</protein>
<dbReference type="UniPathway" id="UPA00214"/>
<dbReference type="GO" id="GO:0008270">
    <property type="term" value="F:zinc ion binding"/>
    <property type="evidence" value="ECO:0007669"/>
    <property type="project" value="InterPro"/>
</dbReference>